<dbReference type="KEGG" id="siw:GH266_05965"/>
<dbReference type="OrthoDB" id="9802066at2"/>
<dbReference type="CDD" id="cd00077">
    <property type="entry name" value="HDc"/>
    <property type="match status" value="1"/>
</dbReference>
<dbReference type="AlphaFoldDB" id="A0A857C4Y5"/>
<protein>
    <submittedName>
        <fullName evidence="3">HD domain-containing protein</fullName>
    </submittedName>
</protein>
<dbReference type="Proteomes" id="UP000435648">
    <property type="component" value="Chromosome"/>
</dbReference>
<dbReference type="InterPro" id="IPR003607">
    <property type="entry name" value="HD/PDEase_dom"/>
</dbReference>
<dbReference type="SUPFAM" id="SSF109604">
    <property type="entry name" value="HD-domain/PDEase-like"/>
    <property type="match status" value="1"/>
</dbReference>
<dbReference type="PANTHER" id="PTHR43155:SF2">
    <property type="entry name" value="CYCLIC DI-GMP PHOSPHODIESTERASE PA4108"/>
    <property type="match status" value="1"/>
</dbReference>
<organism evidence="3 4">
    <name type="scientific">Stappia indica</name>
    <dbReference type="NCBI Taxonomy" id="538381"/>
    <lineage>
        <taxon>Bacteria</taxon>
        <taxon>Pseudomonadati</taxon>
        <taxon>Pseudomonadota</taxon>
        <taxon>Alphaproteobacteria</taxon>
        <taxon>Hyphomicrobiales</taxon>
        <taxon>Stappiaceae</taxon>
        <taxon>Stappia</taxon>
    </lineage>
</organism>
<evidence type="ECO:0000256" key="1">
    <source>
        <dbReference type="SAM" id="MobiDB-lite"/>
    </source>
</evidence>
<name>A0A857C4Y5_9HYPH</name>
<feature type="region of interest" description="Disordered" evidence="1">
    <location>
        <begin position="362"/>
        <end position="389"/>
    </location>
</feature>
<proteinExistence type="predicted"/>
<accession>A0A857C4Y5</accession>
<evidence type="ECO:0000259" key="2">
    <source>
        <dbReference type="PROSITE" id="PS51832"/>
    </source>
</evidence>
<dbReference type="RefSeq" id="WP_158193080.1">
    <property type="nucleotide sequence ID" value="NZ_CP046908.1"/>
</dbReference>
<evidence type="ECO:0000313" key="3">
    <source>
        <dbReference type="EMBL" id="QGZ34096.1"/>
    </source>
</evidence>
<evidence type="ECO:0000313" key="4">
    <source>
        <dbReference type="Proteomes" id="UP000435648"/>
    </source>
</evidence>
<gene>
    <name evidence="3" type="ORF">GH266_05965</name>
</gene>
<dbReference type="PANTHER" id="PTHR43155">
    <property type="entry name" value="CYCLIC DI-GMP PHOSPHODIESTERASE PA4108-RELATED"/>
    <property type="match status" value="1"/>
</dbReference>
<dbReference type="EMBL" id="CP046908">
    <property type="protein sequence ID" value="QGZ34096.1"/>
    <property type="molecule type" value="Genomic_DNA"/>
</dbReference>
<feature type="compositionally biased region" description="Basic and acidic residues" evidence="1">
    <location>
        <begin position="378"/>
        <end position="389"/>
    </location>
</feature>
<dbReference type="Gene3D" id="1.10.3210.10">
    <property type="entry name" value="Hypothetical protein af1432"/>
    <property type="match status" value="1"/>
</dbReference>
<dbReference type="GO" id="GO:0008081">
    <property type="term" value="F:phosphoric diester hydrolase activity"/>
    <property type="evidence" value="ECO:0007669"/>
    <property type="project" value="UniProtKB-ARBA"/>
</dbReference>
<dbReference type="InterPro" id="IPR037522">
    <property type="entry name" value="HD_GYP_dom"/>
</dbReference>
<reference evidence="3 4" key="1">
    <citation type="submission" date="2019-12" db="EMBL/GenBank/DDBJ databases">
        <title>The genome of Stappia indica PHM037.</title>
        <authorList>
            <person name="Kacar D."/>
            <person name="Galan B."/>
            <person name="Canedo L."/>
            <person name="Rodriguez P."/>
            <person name="de la Calle F."/>
            <person name="Garcia J.L."/>
        </authorList>
    </citation>
    <scope>NUCLEOTIDE SEQUENCE [LARGE SCALE GENOMIC DNA]</scope>
    <source>
        <strain evidence="3 4">PHM037</strain>
    </source>
</reference>
<dbReference type="SMART" id="SM00471">
    <property type="entry name" value="HDc"/>
    <property type="match status" value="1"/>
</dbReference>
<dbReference type="Pfam" id="PF13487">
    <property type="entry name" value="HD_5"/>
    <property type="match status" value="1"/>
</dbReference>
<feature type="domain" description="HD-GYP" evidence="2">
    <location>
        <begin position="167"/>
        <end position="362"/>
    </location>
</feature>
<sequence>MIDVIILLDQDNAEPAFANALALAFKVARIPLATANADQLADARVVILHSSLRRQSEVSLLASILPEERRKSDTIYVAPCSGRAGLVQAEALGIERIIPSFRPPGDIRTAVQSILNRDLAIHLAGRSPQVAKAIENGDVLYRQIGAAMRADRPLPPEILDATTRAISEATRREGLGGWLDAVKLHHSGTCRHMLSVAGNGSAFGQFLGLHDTDIAMITETCLLHDVGKLFIPITVLEKDGPLSDGEKRLINTHPARGAFALQRGGRSAVEVIQAVRDHHEFLDGSGYPNGIGGSSIGPLTRIVTIADIYSALTEERSYKAAMSPRQALAIMSEMKSKLDARLFTAFRSMVLAPVFTTKRGEQGEGDGVMMPCLKSGRHPLDRANREDAA</sequence>
<dbReference type="PROSITE" id="PS51832">
    <property type="entry name" value="HD_GYP"/>
    <property type="match status" value="1"/>
</dbReference>